<gene>
    <name evidence="5 8" type="primary">prmC</name>
    <name evidence="8" type="ORF">HAHE_32200</name>
</gene>
<organism evidence="8 9">
    <name type="scientific">Haloferula helveola</name>
    <dbReference type="NCBI Taxonomy" id="490095"/>
    <lineage>
        <taxon>Bacteria</taxon>
        <taxon>Pseudomonadati</taxon>
        <taxon>Verrucomicrobiota</taxon>
        <taxon>Verrucomicrobiia</taxon>
        <taxon>Verrucomicrobiales</taxon>
        <taxon>Verrucomicrobiaceae</taxon>
        <taxon>Haloferula</taxon>
    </lineage>
</organism>
<keyword evidence="3 5" id="KW-0949">S-adenosyl-L-methionine</keyword>
<dbReference type="EC" id="2.1.1.297" evidence="5"/>
<feature type="binding site" evidence="5">
    <location>
        <begin position="121"/>
        <end position="125"/>
    </location>
    <ligand>
        <name>S-adenosyl-L-methionine</name>
        <dbReference type="ChEBI" id="CHEBI:59789"/>
    </ligand>
</feature>
<dbReference type="PANTHER" id="PTHR18895">
    <property type="entry name" value="HEMK METHYLTRANSFERASE"/>
    <property type="match status" value="1"/>
</dbReference>
<dbReference type="CDD" id="cd02440">
    <property type="entry name" value="AdoMet_MTases"/>
    <property type="match status" value="1"/>
</dbReference>
<dbReference type="InterPro" id="IPR040758">
    <property type="entry name" value="PrmC_N"/>
</dbReference>
<dbReference type="GO" id="GO:0008168">
    <property type="term" value="F:methyltransferase activity"/>
    <property type="evidence" value="ECO:0007669"/>
    <property type="project" value="UniProtKB-KW"/>
</dbReference>
<evidence type="ECO:0000256" key="2">
    <source>
        <dbReference type="ARBA" id="ARBA00022679"/>
    </source>
</evidence>
<dbReference type="InterPro" id="IPR004556">
    <property type="entry name" value="HemK-like"/>
</dbReference>
<keyword evidence="2 5" id="KW-0808">Transferase</keyword>
<name>A0ABN6H9P5_9BACT</name>
<dbReference type="Proteomes" id="UP001374893">
    <property type="component" value="Chromosome"/>
</dbReference>
<protein>
    <recommendedName>
        <fullName evidence="5">Release factor glutamine methyltransferase</fullName>
        <shortName evidence="5">RF MTase</shortName>
        <ecNumber evidence="5">2.1.1.297</ecNumber>
    </recommendedName>
    <alternativeName>
        <fullName evidence="5">N5-glutamine methyltransferase PrmC</fullName>
    </alternativeName>
    <alternativeName>
        <fullName evidence="5">Protein-(glutamine-N5) MTase PrmC</fullName>
    </alternativeName>
    <alternativeName>
        <fullName evidence="5">Protein-glutamine N-methyltransferase PrmC</fullName>
    </alternativeName>
</protein>
<reference evidence="8 9" key="1">
    <citation type="submission" date="2021-06" db="EMBL/GenBank/DDBJ databases">
        <title>Complete genome of Haloferula helveola possessing various polysaccharide degrading enzymes.</title>
        <authorList>
            <person name="Takami H."/>
            <person name="Huang C."/>
            <person name="Hamasaki K."/>
        </authorList>
    </citation>
    <scope>NUCLEOTIDE SEQUENCE [LARGE SCALE GENOMIC DNA]</scope>
    <source>
        <strain evidence="8 9">CN-1</strain>
    </source>
</reference>
<evidence type="ECO:0000256" key="5">
    <source>
        <dbReference type="HAMAP-Rule" id="MF_02126"/>
    </source>
</evidence>
<evidence type="ECO:0000256" key="4">
    <source>
        <dbReference type="ARBA" id="ARBA00048391"/>
    </source>
</evidence>
<dbReference type="InterPro" id="IPR007848">
    <property type="entry name" value="Small_mtfrase_dom"/>
</dbReference>
<evidence type="ECO:0000259" key="7">
    <source>
        <dbReference type="Pfam" id="PF17827"/>
    </source>
</evidence>
<keyword evidence="9" id="KW-1185">Reference proteome</keyword>
<proteinExistence type="inferred from homology"/>
<dbReference type="InterPro" id="IPR019874">
    <property type="entry name" value="RF_methyltr_PrmC"/>
</dbReference>
<feature type="binding site" evidence="5">
    <location>
        <position position="144"/>
    </location>
    <ligand>
        <name>S-adenosyl-L-methionine</name>
        <dbReference type="ChEBI" id="CHEBI:59789"/>
    </ligand>
</feature>
<dbReference type="GO" id="GO:0032259">
    <property type="term" value="P:methylation"/>
    <property type="evidence" value="ECO:0007669"/>
    <property type="project" value="UniProtKB-KW"/>
</dbReference>
<feature type="binding site" evidence="5">
    <location>
        <position position="188"/>
    </location>
    <ligand>
        <name>S-adenosyl-L-methionine</name>
        <dbReference type="ChEBI" id="CHEBI:59789"/>
    </ligand>
</feature>
<comment type="caution">
    <text evidence="5">Lacks conserved residue(s) required for the propagation of feature annotation.</text>
</comment>
<dbReference type="InterPro" id="IPR050320">
    <property type="entry name" value="N5-glutamine_MTase"/>
</dbReference>
<evidence type="ECO:0000313" key="8">
    <source>
        <dbReference type="EMBL" id="BCX49312.1"/>
    </source>
</evidence>
<dbReference type="InterPro" id="IPR029063">
    <property type="entry name" value="SAM-dependent_MTases_sf"/>
</dbReference>
<dbReference type="PANTHER" id="PTHR18895:SF74">
    <property type="entry name" value="MTRF1L RELEASE FACTOR GLUTAMINE METHYLTRANSFERASE"/>
    <property type="match status" value="1"/>
</dbReference>
<dbReference type="Pfam" id="PF05175">
    <property type="entry name" value="MTS"/>
    <property type="match status" value="1"/>
</dbReference>
<comment type="similarity">
    <text evidence="5">Belongs to the protein N5-glutamine methyltransferase family. PrmC subfamily.</text>
</comment>
<dbReference type="SUPFAM" id="SSF53335">
    <property type="entry name" value="S-adenosyl-L-methionine-dependent methyltransferases"/>
    <property type="match status" value="1"/>
</dbReference>
<dbReference type="EMBL" id="AP024702">
    <property type="protein sequence ID" value="BCX49312.1"/>
    <property type="molecule type" value="Genomic_DNA"/>
</dbReference>
<dbReference type="Pfam" id="PF17827">
    <property type="entry name" value="PrmC_N"/>
    <property type="match status" value="1"/>
</dbReference>
<dbReference type="HAMAP" id="MF_02126">
    <property type="entry name" value="RF_methyltr_PrmC"/>
    <property type="match status" value="1"/>
</dbReference>
<keyword evidence="1 5" id="KW-0489">Methyltransferase</keyword>
<dbReference type="Gene3D" id="1.10.8.10">
    <property type="entry name" value="DNA helicase RuvA subunit, C-terminal domain"/>
    <property type="match status" value="1"/>
</dbReference>
<comment type="catalytic activity">
    <reaction evidence="4 5">
        <text>L-glutaminyl-[peptide chain release factor] + S-adenosyl-L-methionine = N(5)-methyl-L-glutaminyl-[peptide chain release factor] + S-adenosyl-L-homocysteine + H(+)</text>
        <dbReference type="Rhea" id="RHEA:42896"/>
        <dbReference type="Rhea" id="RHEA-COMP:10271"/>
        <dbReference type="Rhea" id="RHEA-COMP:10272"/>
        <dbReference type="ChEBI" id="CHEBI:15378"/>
        <dbReference type="ChEBI" id="CHEBI:30011"/>
        <dbReference type="ChEBI" id="CHEBI:57856"/>
        <dbReference type="ChEBI" id="CHEBI:59789"/>
        <dbReference type="ChEBI" id="CHEBI:61891"/>
        <dbReference type="EC" id="2.1.1.297"/>
    </reaction>
</comment>
<feature type="domain" description="Release factor glutamine methyltransferase N-terminal" evidence="7">
    <location>
        <begin position="6"/>
        <end position="76"/>
    </location>
</feature>
<evidence type="ECO:0000259" key="6">
    <source>
        <dbReference type="Pfam" id="PF05175"/>
    </source>
</evidence>
<dbReference type="RefSeq" id="WP_338685844.1">
    <property type="nucleotide sequence ID" value="NZ_AP024702.1"/>
</dbReference>
<sequence length="279" mass="30565">MTTVLDILDKGTAYLEKRGIAEARRNMQMLVAHQLDCTRMALYLRFDEPMDESDLEPLREALKKRGEGVPVQHLIGSVFFRNHEFACDARALIPRPETEELAEWLTKNVKLADDARILDMGCGSGVLGVSLAHDFPKASVLLADVSSDALALARENAERNGINNVDWVESDLFAAIPTDSTFDLIVANLPYVPEGEAVSREVRHDPALALFSGKDGLDLIRRFVPELANRLNPGGTVALEIGHEQSAEVEALLKGSGLTDVLTLNDLSGIPRFPIARKA</sequence>
<comment type="function">
    <text evidence="5">Methylates the class 1 translation termination release factors RF1/PrfA and RF2/PrfB on the glutamine residue of the universally conserved GGQ motif.</text>
</comment>
<accession>A0ABN6H9P5</accession>
<dbReference type="Gene3D" id="3.40.50.150">
    <property type="entry name" value="Vaccinia Virus protein VP39"/>
    <property type="match status" value="1"/>
</dbReference>
<feature type="domain" description="Methyltransferase small" evidence="6">
    <location>
        <begin position="104"/>
        <end position="195"/>
    </location>
</feature>
<evidence type="ECO:0000313" key="9">
    <source>
        <dbReference type="Proteomes" id="UP001374893"/>
    </source>
</evidence>
<dbReference type="NCBIfam" id="TIGR00536">
    <property type="entry name" value="hemK_fam"/>
    <property type="match status" value="1"/>
</dbReference>
<evidence type="ECO:0000256" key="3">
    <source>
        <dbReference type="ARBA" id="ARBA00022691"/>
    </source>
</evidence>
<dbReference type="NCBIfam" id="TIGR03534">
    <property type="entry name" value="RF_mod_PrmC"/>
    <property type="match status" value="1"/>
</dbReference>
<evidence type="ECO:0000256" key="1">
    <source>
        <dbReference type="ARBA" id="ARBA00022603"/>
    </source>
</evidence>